<dbReference type="PANTHER" id="PTHR10819:SF3">
    <property type="entry name" value="PHOSPHOTRIESTERASE-RELATED PROTEIN"/>
    <property type="match status" value="1"/>
</dbReference>
<name>A0A5C7AJA0_9BACT</name>
<reference evidence="7 8" key="1">
    <citation type="submission" date="2019-08" db="EMBL/GenBank/DDBJ databases">
        <title>Genomes sequence of Algoriphagus aquimarinus ACAM450.</title>
        <authorList>
            <person name="Bowman J.P."/>
        </authorList>
    </citation>
    <scope>NUCLEOTIDE SEQUENCE [LARGE SCALE GENOMIC DNA]</scope>
    <source>
        <strain evidence="7 8">ACAM 450</strain>
    </source>
</reference>
<dbReference type="GO" id="GO:0008270">
    <property type="term" value="F:zinc ion binding"/>
    <property type="evidence" value="ECO:0007669"/>
    <property type="project" value="InterPro"/>
</dbReference>
<feature type="modified residue" description="N6-carboxylysine" evidence="3 5">
    <location>
        <position position="167"/>
    </location>
</feature>
<keyword evidence="6" id="KW-0732">Signal</keyword>
<dbReference type="Pfam" id="PF02126">
    <property type="entry name" value="PTE"/>
    <property type="match status" value="1"/>
</dbReference>
<gene>
    <name evidence="7" type="ORF">ESV85_15520</name>
</gene>
<evidence type="ECO:0000256" key="2">
    <source>
        <dbReference type="ARBA" id="ARBA00022801"/>
    </source>
</evidence>
<dbReference type="SUPFAM" id="SSF51556">
    <property type="entry name" value="Metallo-dependent hydrolases"/>
    <property type="match status" value="1"/>
</dbReference>
<feature type="signal peptide" evidence="6">
    <location>
        <begin position="1"/>
        <end position="22"/>
    </location>
</feature>
<feature type="binding site" description="via carbamate group" evidence="4">
    <location>
        <position position="167"/>
    </location>
    <ligand>
        <name>Zn(2+)</name>
        <dbReference type="ChEBI" id="CHEBI:29105"/>
        <label>2</label>
    </ligand>
</feature>
<dbReference type="InterPro" id="IPR001559">
    <property type="entry name" value="Phosphotriesterase"/>
</dbReference>
<feature type="binding site" description="via carbamate group" evidence="4">
    <location>
        <position position="167"/>
    </location>
    <ligand>
        <name>Zn(2+)</name>
        <dbReference type="ChEBI" id="CHEBI:29105"/>
        <label>1</label>
    </ligand>
</feature>
<dbReference type="Gene3D" id="3.20.20.140">
    <property type="entry name" value="Metal-dependent hydrolases"/>
    <property type="match status" value="1"/>
</dbReference>
<feature type="binding site" evidence="4">
    <location>
        <position position="283"/>
    </location>
    <ligand>
        <name>Zn(2+)</name>
        <dbReference type="ChEBI" id="CHEBI:29105"/>
        <label>1</label>
    </ligand>
</feature>
<evidence type="ECO:0000313" key="7">
    <source>
        <dbReference type="EMBL" id="TXE07603.1"/>
    </source>
</evidence>
<feature type="binding site" evidence="4">
    <location>
        <position position="52"/>
    </location>
    <ligand>
        <name>Zn(2+)</name>
        <dbReference type="ChEBI" id="CHEBI:29105"/>
        <label>1</label>
    </ligand>
</feature>
<feature type="chain" id="PRO_5023099378" evidence="6">
    <location>
        <begin position="23"/>
        <end position="336"/>
    </location>
</feature>
<proteinExistence type="inferred from homology"/>
<comment type="cofactor">
    <cofactor evidence="4">
        <name>a divalent metal cation</name>
        <dbReference type="ChEBI" id="CHEBI:60240"/>
    </cofactor>
    <text evidence="4">Binds 2 divalent metal cations per subunit.</text>
</comment>
<protein>
    <submittedName>
        <fullName evidence="7">Phosphotriesterase</fullName>
    </submittedName>
</protein>
<accession>A0A5C7AJA0</accession>
<evidence type="ECO:0000256" key="1">
    <source>
        <dbReference type="ARBA" id="ARBA00022723"/>
    </source>
</evidence>
<dbReference type="Proteomes" id="UP000321935">
    <property type="component" value="Unassembled WGS sequence"/>
</dbReference>
<dbReference type="GO" id="GO:0016788">
    <property type="term" value="F:hydrolase activity, acting on ester bonds"/>
    <property type="evidence" value="ECO:0007669"/>
    <property type="project" value="InterPro"/>
</dbReference>
<dbReference type="InterPro" id="IPR032466">
    <property type="entry name" value="Metal_Hydrolase"/>
</dbReference>
<evidence type="ECO:0000256" key="6">
    <source>
        <dbReference type="SAM" id="SignalP"/>
    </source>
</evidence>
<dbReference type="AlphaFoldDB" id="A0A5C7AJA0"/>
<dbReference type="InterPro" id="IPR017947">
    <property type="entry name" value="AryldialkylPase_Zn-BS"/>
</dbReference>
<dbReference type="PROSITE" id="PS01322">
    <property type="entry name" value="PHOSPHOTRIESTERASE_1"/>
    <property type="match status" value="1"/>
</dbReference>
<feature type="binding site" evidence="4">
    <location>
        <position position="50"/>
    </location>
    <ligand>
        <name>Zn(2+)</name>
        <dbReference type="ChEBI" id="CHEBI:29105"/>
        <label>1</label>
    </ligand>
</feature>
<dbReference type="PROSITE" id="PS51347">
    <property type="entry name" value="PHOSPHOTRIESTERASE_2"/>
    <property type="match status" value="1"/>
</dbReference>
<keyword evidence="2" id="KW-0378">Hydrolase</keyword>
<comment type="similarity">
    <text evidence="5">Belongs to the metallo-dependent hydrolases superfamily. Phosphotriesterase family.</text>
</comment>
<evidence type="ECO:0000313" key="8">
    <source>
        <dbReference type="Proteomes" id="UP000321935"/>
    </source>
</evidence>
<keyword evidence="1 4" id="KW-0479">Metal-binding</keyword>
<sequence>MTKFKFPIIFPIVILSFLVALECNGQSIQAKIETVTGVVSSENIGFTLVHEHIMSNFGADPSDIDSYDEDKLFKQVLPYLKSLKESGVETIVDCTTAYFGRRVDLLKTISEASGVKIITNTGFYGAAADKYVPEFARTASTSELAAVWISEFEEGISGTEIKPGFIKLAFDDGIPSELDLKLFEAGILTHLATGLTIAVHTGDNPLAVKAQIALLEKYNVNLSAWIWVHASKSSDIGYLTEIASKGAWISLDGVNKDNITSYVEMLKVFKSKKLLERVLLSHDGNSYPRGGAVRPFEAISISLIPTLIKNGFSDSEIHQLVVVNPGNAFSVRVRKN</sequence>
<evidence type="ECO:0000256" key="5">
    <source>
        <dbReference type="PROSITE-ProRule" id="PRU00679"/>
    </source>
</evidence>
<feature type="binding site" evidence="4">
    <location>
        <position position="229"/>
    </location>
    <ligand>
        <name>Zn(2+)</name>
        <dbReference type="ChEBI" id="CHEBI:29105"/>
        <label>2</label>
    </ligand>
</feature>
<comment type="caution">
    <text evidence="7">The sequence shown here is derived from an EMBL/GenBank/DDBJ whole genome shotgun (WGS) entry which is preliminary data.</text>
</comment>
<organism evidence="7 8">
    <name type="scientific">Algoriphagus aquimarinus</name>
    <dbReference type="NCBI Taxonomy" id="237018"/>
    <lineage>
        <taxon>Bacteria</taxon>
        <taxon>Pseudomonadati</taxon>
        <taxon>Bacteroidota</taxon>
        <taxon>Cytophagia</taxon>
        <taxon>Cytophagales</taxon>
        <taxon>Cyclobacteriaceae</taxon>
        <taxon>Algoriphagus</taxon>
    </lineage>
</organism>
<evidence type="ECO:0000256" key="4">
    <source>
        <dbReference type="PIRSR" id="PIRSR601559-51"/>
    </source>
</evidence>
<dbReference type="RefSeq" id="WP_146919136.1">
    <property type="nucleotide sequence ID" value="NZ_VORW01000012.1"/>
</dbReference>
<evidence type="ECO:0000256" key="3">
    <source>
        <dbReference type="PIRSR" id="PIRSR601559-50"/>
    </source>
</evidence>
<dbReference type="EMBL" id="VORW01000012">
    <property type="protein sequence ID" value="TXE07603.1"/>
    <property type="molecule type" value="Genomic_DNA"/>
</dbReference>
<feature type="binding site" evidence="4">
    <location>
        <position position="200"/>
    </location>
    <ligand>
        <name>Zn(2+)</name>
        <dbReference type="ChEBI" id="CHEBI:29105"/>
        <label>2</label>
    </ligand>
</feature>
<dbReference type="PANTHER" id="PTHR10819">
    <property type="entry name" value="PHOSPHOTRIESTERASE-RELATED"/>
    <property type="match status" value="1"/>
</dbReference>
<dbReference type="OrthoDB" id="105927at2"/>